<dbReference type="Gene3D" id="1.20.1050.10">
    <property type="match status" value="1"/>
</dbReference>
<dbReference type="InterPro" id="IPR036282">
    <property type="entry name" value="Glutathione-S-Trfase_C_sf"/>
</dbReference>
<sequence>MILYDSTRAPNPRRVRIYLAEKGLHVPIEQVDMMARQNRQPDFLAKNPVGGLPVLELDDGSCISESVSICRYFEELHPTPPLFGTGAKGKAIVDMWLRRVELNLMSPIGMVWIHGHPLTAKLIRQIPEAAAQNRARTAIGYKLFDDQLAKHAFIAGDTYTVADAVALATYDFGAGLVGVPPDESLVHLKRWHAAVSARPSAKA</sequence>
<dbReference type="PANTHER" id="PTHR44051:SF8">
    <property type="entry name" value="GLUTATHIONE S-TRANSFERASE GSTA"/>
    <property type="match status" value="1"/>
</dbReference>
<feature type="domain" description="GST C-terminal" evidence="2">
    <location>
        <begin position="86"/>
        <end position="203"/>
    </location>
</feature>
<accession>A0A059G8J0</accession>
<dbReference type="PROSITE" id="PS50404">
    <property type="entry name" value="GST_NTER"/>
    <property type="match status" value="1"/>
</dbReference>
<name>A0A059G8J0_9PROT</name>
<evidence type="ECO:0000313" key="4">
    <source>
        <dbReference type="Proteomes" id="UP000024942"/>
    </source>
</evidence>
<dbReference type="InterPro" id="IPR004045">
    <property type="entry name" value="Glutathione_S-Trfase_N"/>
</dbReference>
<dbReference type="RefSeq" id="WP_035537632.1">
    <property type="nucleotide sequence ID" value="NZ_ARYL01000011.1"/>
</dbReference>
<dbReference type="AlphaFoldDB" id="A0A059G8J0"/>
<dbReference type="InterPro" id="IPR040079">
    <property type="entry name" value="Glutathione_S-Trfase"/>
</dbReference>
<organism evidence="3 4">
    <name type="scientific">Hyphomonas oceanitis SCH89</name>
    <dbReference type="NCBI Taxonomy" id="1280953"/>
    <lineage>
        <taxon>Bacteria</taxon>
        <taxon>Pseudomonadati</taxon>
        <taxon>Pseudomonadota</taxon>
        <taxon>Alphaproteobacteria</taxon>
        <taxon>Hyphomonadales</taxon>
        <taxon>Hyphomonadaceae</taxon>
        <taxon>Hyphomonas</taxon>
    </lineage>
</organism>
<dbReference type="OrthoDB" id="9794721at2"/>
<keyword evidence="4" id="KW-1185">Reference proteome</keyword>
<dbReference type="CDD" id="cd03051">
    <property type="entry name" value="GST_N_GTT2_like"/>
    <property type="match status" value="1"/>
</dbReference>
<dbReference type="eggNOG" id="COG0625">
    <property type="taxonomic scope" value="Bacteria"/>
</dbReference>
<dbReference type="GO" id="GO:0016740">
    <property type="term" value="F:transferase activity"/>
    <property type="evidence" value="ECO:0007669"/>
    <property type="project" value="UniProtKB-KW"/>
</dbReference>
<dbReference type="Pfam" id="PF00043">
    <property type="entry name" value="GST_C"/>
    <property type="match status" value="1"/>
</dbReference>
<comment type="caution">
    <text evidence="3">The sequence shown here is derived from an EMBL/GenBank/DDBJ whole genome shotgun (WGS) entry which is preliminary data.</text>
</comment>
<evidence type="ECO:0000259" key="1">
    <source>
        <dbReference type="PROSITE" id="PS50404"/>
    </source>
</evidence>
<dbReference type="InterPro" id="IPR036249">
    <property type="entry name" value="Thioredoxin-like_sf"/>
</dbReference>
<gene>
    <name evidence="3" type="ORF">HOC_08804</name>
</gene>
<dbReference type="SUPFAM" id="SSF47616">
    <property type="entry name" value="GST C-terminal domain-like"/>
    <property type="match status" value="1"/>
</dbReference>
<dbReference type="InterPro" id="IPR010987">
    <property type="entry name" value="Glutathione-S-Trfase_C-like"/>
</dbReference>
<feature type="domain" description="GST N-terminal" evidence="1">
    <location>
        <begin position="1"/>
        <end position="81"/>
    </location>
</feature>
<reference evidence="3 4" key="1">
    <citation type="journal article" date="2014" name="Antonie Van Leeuwenhoek">
        <title>Hyphomonas beringensis sp. nov. and Hyphomonas chukchiensis sp. nov., isolated from surface seawater of the Bering Sea and Chukchi Sea.</title>
        <authorList>
            <person name="Li C."/>
            <person name="Lai Q."/>
            <person name="Li G."/>
            <person name="Dong C."/>
            <person name="Wang J."/>
            <person name="Liao Y."/>
            <person name="Shao Z."/>
        </authorList>
    </citation>
    <scope>NUCLEOTIDE SEQUENCE [LARGE SCALE GENOMIC DNA]</scope>
    <source>
        <strain evidence="3 4">SCH89</strain>
    </source>
</reference>
<evidence type="ECO:0000313" key="3">
    <source>
        <dbReference type="EMBL" id="KDA02783.1"/>
    </source>
</evidence>
<protein>
    <submittedName>
        <fullName evidence="3">Glutathione S-transferase domain-containing protein</fullName>
    </submittedName>
</protein>
<dbReference type="Proteomes" id="UP000024942">
    <property type="component" value="Unassembled WGS sequence"/>
</dbReference>
<dbReference type="PROSITE" id="PS50405">
    <property type="entry name" value="GST_CTER"/>
    <property type="match status" value="1"/>
</dbReference>
<dbReference type="STRING" id="1280953.HOC_08804"/>
<dbReference type="InterPro" id="IPR004046">
    <property type="entry name" value="GST_C"/>
</dbReference>
<dbReference type="PANTHER" id="PTHR44051">
    <property type="entry name" value="GLUTATHIONE S-TRANSFERASE-RELATED"/>
    <property type="match status" value="1"/>
</dbReference>
<keyword evidence="3" id="KW-0808">Transferase</keyword>
<proteinExistence type="predicted"/>
<dbReference type="PATRIC" id="fig|1280953.3.peg.1780"/>
<dbReference type="SFLD" id="SFLDG00358">
    <property type="entry name" value="Main_(cytGST)"/>
    <property type="match status" value="1"/>
</dbReference>
<dbReference type="InterPro" id="IPR034345">
    <property type="entry name" value="Gtt2-like_N"/>
</dbReference>
<dbReference type="SFLD" id="SFLDS00019">
    <property type="entry name" value="Glutathione_Transferase_(cytos"/>
    <property type="match status" value="1"/>
</dbReference>
<dbReference type="EMBL" id="ARYL01000011">
    <property type="protein sequence ID" value="KDA02783.1"/>
    <property type="molecule type" value="Genomic_DNA"/>
</dbReference>
<dbReference type="Pfam" id="PF13417">
    <property type="entry name" value="GST_N_3"/>
    <property type="match status" value="1"/>
</dbReference>
<evidence type="ECO:0000259" key="2">
    <source>
        <dbReference type="PROSITE" id="PS50405"/>
    </source>
</evidence>
<dbReference type="Gene3D" id="3.40.30.10">
    <property type="entry name" value="Glutaredoxin"/>
    <property type="match status" value="1"/>
</dbReference>
<dbReference type="SUPFAM" id="SSF52833">
    <property type="entry name" value="Thioredoxin-like"/>
    <property type="match status" value="1"/>
</dbReference>